<reference evidence="1" key="1">
    <citation type="journal article" date="2022" name="Int. J. Mol. Sci.">
        <title>Draft Genome of Tanacetum Coccineum: Genomic Comparison of Closely Related Tanacetum-Family Plants.</title>
        <authorList>
            <person name="Yamashiro T."/>
            <person name="Shiraishi A."/>
            <person name="Nakayama K."/>
            <person name="Satake H."/>
        </authorList>
    </citation>
    <scope>NUCLEOTIDE SEQUENCE</scope>
</reference>
<name>A0ABQ5HCZ0_9ASTR</name>
<comment type="caution">
    <text evidence="1">The sequence shown here is derived from an EMBL/GenBank/DDBJ whole genome shotgun (WGS) entry which is preliminary data.</text>
</comment>
<reference evidence="1" key="2">
    <citation type="submission" date="2022-01" db="EMBL/GenBank/DDBJ databases">
        <authorList>
            <person name="Yamashiro T."/>
            <person name="Shiraishi A."/>
            <person name="Satake H."/>
            <person name="Nakayama K."/>
        </authorList>
    </citation>
    <scope>NUCLEOTIDE SEQUENCE</scope>
</reference>
<protein>
    <submittedName>
        <fullName evidence="1">Uncharacterized protein</fullName>
    </submittedName>
</protein>
<proteinExistence type="predicted"/>
<evidence type="ECO:0000313" key="2">
    <source>
        <dbReference type="Proteomes" id="UP001151760"/>
    </source>
</evidence>
<dbReference type="Proteomes" id="UP001151760">
    <property type="component" value="Unassembled WGS sequence"/>
</dbReference>
<accession>A0ABQ5HCZ0</accession>
<organism evidence="1 2">
    <name type="scientific">Tanacetum coccineum</name>
    <dbReference type="NCBI Taxonomy" id="301880"/>
    <lineage>
        <taxon>Eukaryota</taxon>
        <taxon>Viridiplantae</taxon>
        <taxon>Streptophyta</taxon>
        <taxon>Embryophyta</taxon>
        <taxon>Tracheophyta</taxon>
        <taxon>Spermatophyta</taxon>
        <taxon>Magnoliopsida</taxon>
        <taxon>eudicotyledons</taxon>
        <taxon>Gunneridae</taxon>
        <taxon>Pentapetalae</taxon>
        <taxon>asterids</taxon>
        <taxon>campanulids</taxon>
        <taxon>Asterales</taxon>
        <taxon>Asteraceae</taxon>
        <taxon>Asteroideae</taxon>
        <taxon>Anthemideae</taxon>
        <taxon>Anthemidinae</taxon>
        <taxon>Tanacetum</taxon>
    </lineage>
</organism>
<gene>
    <name evidence="1" type="ORF">Tco_1066869</name>
</gene>
<dbReference type="EMBL" id="BQNB010019422">
    <property type="protein sequence ID" value="GJT85152.1"/>
    <property type="molecule type" value="Genomic_DNA"/>
</dbReference>
<evidence type="ECO:0000313" key="1">
    <source>
        <dbReference type="EMBL" id="GJT85152.1"/>
    </source>
</evidence>
<keyword evidence="2" id="KW-1185">Reference proteome</keyword>
<sequence length="116" mass="12746">MKPKQAELHDSNVLTFGELVPHSDKHLSSILCGSIRSSMMGEISFFLGLNISLKSPWILPWGRNPQLDEDKEGKAVRSVTSIVFSHLRVHATPEITVVILVTGSDVPRGKDKPCQG</sequence>